<protein>
    <submittedName>
        <fullName evidence="1">HAD superfamily hydrolase (TIGR01509 family)</fullName>
    </submittedName>
</protein>
<dbReference type="Gene3D" id="3.40.50.1000">
    <property type="entry name" value="HAD superfamily/HAD-like"/>
    <property type="match status" value="1"/>
</dbReference>
<dbReference type="SFLD" id="SFLDS00003">
    <property type="entry name" value="Haloacid_Dehalogenase"/>
    <property type="match status" value="1"/>
</dbReference>
<dbReference type="InterPro" id="IPR006439">
    <property type="entry name" value="HAD-SF_hydro_IA"/>
</dbReference>
<dbReference type="PRINTS" id="PR00413">
    <property type="entry name" value="HADHALOGNASE"/>
</dbReference>
<accession>A0A7W8A7L7</accession>
<dbReference type="InterPro" id="IPR023214">
    <property type="entry name" value="HAD_sf"/>
</dbReference>
<dbReference type="InterPro" id="IPR023198">
    <property type="entry name" value="PGP-like_dom2"/>
</dbReference>
<dbReference type="EMBL" id="JACHIN010000010">
    <property type="protein sequence ID" value="MBB5081097.1"/>
    <property type="molecule type" value="Genomic_DNA"/>
</dbReference>
<reference evidence="1 2" key="1">
    <citation type="submission" date="2020-08" db="EMBL/GenBank/DDBJ databases">
        <title>Genomic Encyclopedia of Type Strains, Phase IV (KMG-IV): sequencing the most valuable type-strain genomes for metagenomic binning, comparative biology and taxonomic classification.</title>
        <authorList>
            <person name="Goeker M."/>
        </authorList>
    </citation>
    <scope>NUCLEOTIDE SEQUENCE [LARGE SCALE GENOMIC DNA]</scope>
    <source>
        <strain evidence="1 2">DSM 45385</strain>
    </source>
</reference>
<comment type="caution">
    <text evidence="1">The sequence shown here is derived from an EMBL/GenBank/DDBJ whole genome shotgun (WGS) entry which is preliminary data.</text>
</comment>
<dbReference type="GO" id="GO:0016787">
    <property type="term" value="F:hydrolase activity"/>
    <property type="evidence" value="ECO:0007669"/>
    <property type="project" value="UniProtKB-KW"/>
</dbReference>
<dbReference type="RefSeq" id="WP_184968198.1">
    <property type="nucleotide sequence ID" value="NZ_JACHIN010000010.1"/>
</dbReference>
<dbReference type="CDD" id="cd07505">
    <property type="entry name" value="HAD_BPGM-like"/>
    <property type="match status" value="1"/>
</dbReference>
<dbReference type="NCBIfam" id="TIGR01509">
    <property type="entry name" value="HAD-SF-IA-v3"/>
    <property type="match status" value="1"/>
</dbReference>
<proteinExistence type="predicted"/>
<dbReference type="InterPro" id="IPR036412">
    <property type="entry name" value="HAD-like_sf"/>
</dbReference>
<organism evidence="1 2">
    <name type="scientific">Nonomuraea endophytica</name>
    <dbReference type="NCBI Taxonomy" id="714136"/>
    <lineage>
        <taxon>Bacteria</taxon>
        <taxon>Bacillati</taxon>
        <taxon>Actinomycetota</taxon>
        <taxon>Actinomycetes</taxon>
        <taxon>Streptosporangiales</taxon>
        <taxon>Streptosporangiaceae</taxon>
        <taxon>Nonomuraea</taxon>
    </lineage>
</organism>
<dbReference type="Proteomes" id="UP000568380">
    <property type="component" value="Unassembled WGS sequence"/>
</dbReference>
<dbReference type="Gene3D" id="1.10.150.240">
    <property type="entry name" value="Putative phosphatase, domain 2"/>
    <property type="match status" value="1"/>
</dbReference>
<dbReference type="InterPro" id="IPR041492">
    <property type="entry name" value="HAD_2"/>
</dbReference>
<dbReference type="SUPFAM" id="SSF56784">
    <property type="entry name" value="HAD-like"/>
    <property type="match status" value="1"/>
</dbReference>
<name>A0A7W8A7L7_9ACTN</name>
<dbReference type="AlphaFoldDB" id="A0A7W8A7L7"/>
<evidence type="ECO:0000313" key="1">
    <source>
        <dbReference type="EMBL" id="MBB5081097.1"/>
    </source>
</evidence>
<keyword evidence="2" id="KW-1185">Reference proteome</keyword>
<dbReference type="PANTHER" id="PTHR18901">
    <property type="entry name" value="2-DEOXYGLUCOSE-6-PHOSPHATE PHOSPHATASE 2"/>
    <property type="match status" value="1"/>
</dbReference>
<dbReference type="Pfam" id="PF13419">
    <property type="entry name" value="HAD_2"/>
    <property type="match status" value="1"/>
</dbReference>
<dbReference type="PANTHER" id="PTHR18901:SF38">
    <property type="entry name" value="PSEUDOURIDINE-5'-PHOSPHATASE"/>
    <property type="match status" value="1"/>
</dbReference>
<dbReference type="SFLD" id="SFLDG01129">
    <property type="entry name" value="C1.5:_HAD__Beta-PGM__Phosphata"/>
    <property type="match status" value="1"/>
</dbReference>
<sequence>MDAAFFDMDGLLVDTEKVWLLVETDCMARLGGVWNHEHQTHLVGGSMERTVAYMLDVSGSSVPPQTLRTWMIDGMVARLAGGVDVMPGALELLEALRAEGVPVGLVTSSLKEIAEAILSFVGRDRFDVIITADDVERTKPDPEPYLTAIGLLDVSPSRSVVLEDSPNGVAAGTAAGCVVVAVPSLLPIEPAPGRLVVNSLTEVTPAHLRDLVTTHTPSPRPL</sequence>
<evidence type="ECO:0000313" key="2">
    <source>
        <dbReference type="Proteomes" id="UP000568380"/>
    </source>
</evidence>
<keyword evidence="1" id="KW-0378">Hydrolase</keyword>
<gene>
    <name evidence="1" type="ORF">HNR40_006592</name>
</gene>